<keyword evidence="7" id="KW-1133">Transmembrane helix</keyword>
<protein>
    <recommendedName>
        <fullName evidence="14">Dynamin-type G domain-containing protein</fullName>
    </recommendedName>
</protein>
<dbReference type="OrthoDB" id="9984778at2759"/>
<keyword evidence="16" id="KW-1185">Reference proteome</keyword>
<evidence type="ECO:0000256" key="5">
    <source>
        <dbReference type="ARBA" id="ARBA00022787"/>
    </source>
</evidence>
<dbReference type="GO" id="GO:0003924">
    <property type="term" value="F:GTPase activity"/>
    <property type="evidence" value="ECO:0007669"/>
    <property type="project" value="InterPro"/>
</dbReference>
<dbReference type="GO" id="GO:0005741">
    <property type="term" value="C:mitochondrial outer membrane"/>
    <property type="evidence" value="ECO:0007669"/>
    <property type="project" value="UniProtKB-SubCell"/>
</dbReference>
<dbReference type="Pfam" id="PF00350">
    <property type="entry name" value="Dynamin_N"/>
    <property type="match status" value="1"/>
</dbReference>
<dbReference type="EMBL" id="KQ964516">
    <property type="protein sequence ID" value="KXN69997.1"/>
    <property type="molecule type" value="Genomic_DNA"/>
</dbReference>
<dbReference type="PANTHER" id="PTHR10465">
    <property type="entry name" value="TRANSMEMBRANE GTPASE FZO1"/>
    <property type="match status" value="1"/>
</dbReference>
<dbReference type="FunFam" id="3.40.50.300:FF:000638">
    <property type="entry name" value="Transmembrane GTPase Fzo1, putative"/>
    <property type="match status" value="1"/>
</dbReference>
<dbReference type="InterPro" id="IPR027417">
    <property type="entry name" value="P-loop_NTPase"/>
</dbReference>
<evidence type="ECO:0000256" key="4">
    <source>
        <dbReference type="ARBA" id="ARBA00022741"/>
    </source>
</evidence>
<evidence type="ECO:0000256" key="8">
    <source>
        <dbReference type="ARBA" id="ARBA00023054"/>
    </source>
</evidence>
<dbReference type="STRING" id="796925.A0A137P4Q3"/>
<dbReference type="Proteomes" id="UP000070444">
    <property type="component" value="Unassembled WGS sequence"/>
</dbReference>
<dbReference type="SUPFAM" id="SSF52540">
    <property type="entry name" value="P-loop containing nucleoside triphosphate hydrolases"/>
    <property type="match status" value="1"/>
</dbReference>
<feature type="compositionally biased region" description="Low complexity" evidence="13">
    <location>
        <begin position="1"/>
        <end position="25"/>
    </location>
</feature>
<evidence type="ECO:0000313" key="15">
    <source>
        <dbReference type="EMBL" id="KXN69997.1"/>
    </source>
</evidence>
<keyword evidence="10" id="KW-0342">GTP-binding</keyword>
<sequence>MTSDFSNNNSPSTSSTSPPTTPSTSRIPKNVTNADLVLNQKVFASKSLNLLKNITATRSLLQELRTINQTHWKLMYPTQSTPSFKRGASYSPLPEPSEFKSRLIRSSTSHENIPVFDEPMSIGSPSATLFSEPNSLGILNIDLKFSGHSNQTLVESLEEQSVASLFEDKINYCLNYLDKLSARISDKSSKVLVTGDLNSGKSTFVNALLKRRVMPTDQQPCTMLFVETLNVKLNDGVEEAHAIPVAALYDRTDPSTFVVIPMEDLERTVAEDYKEYELVKVYAHDPEDNESMLYNGILDIALIDSPGLNRDSIKTTQLFARQEEIDVVVFCVHAENQFTLSGQEFLQSAGREKAYIFIVVNRFDTIRDKNRCKRQILDQIKNLSPHTYQDADDLVHFVSADHCFPEDEDIPDALPSDEIPEDFGRLENNLRGFILEKRARSKLYPAKRFLLNTLTDVVSLSEFNYFKAEHKLKEVEEALQIILPKYEKTLESRTTSMVKADKIINTSADYVRNQSLNHLYSFIDTLDQSIKYPRWTSLFHYHQYISTLRQNIQKATFKQLQACNAIAQETALKAYDNIISLNEEEPTEIHSLELVTNPRDYVLDISISWYELFDIANKLQHIAAGISAISFVGTQVLGTRQCIMFALNLVPTIQSTAAKVGILGFFVTGLGVAYISCTNLELNAKTIMLEKAKEQLKQRQLPSNTSLRLTQAVQSHLRLATNDLHSRYQTVLQDQEKLKLDQLKLKETISQTTDQLNEVLSKANDLITKIEAIDTDDGKLHV</sequence>
<keyword evidence="5" id="KW-1000">Mitochondrion outer membrane</keyword>
<organism evidence="15 16">
    <name type="scientific">Conidiobolus coronatus (strain ATCC 28846 / CBS 209.66 / NRRL 28638)</name>
    <name type="common">Delacroixia coronata</name>
    <dbReference type="NCBI Taxonomy" id="796925"/>
    <lineage>
        <taxon>Eukaryota</taxon>
        <taxon>Fungi</taxon>
        <taxon>Fungi incertae sedis</taxon>
        <taxon>Zoopagomycota</taxon>
        <taxon>Entomophthoromycotina</taxon>
        <taxon>Entomophthoromycetes</taxon>
        <taxon>Entomophthorales</taxon>
        <taxon>Ancylistaceae</taxon>
        <taxon>Conidiobolus</taxon>
    </lineage>
</organism>
<evidence type="ECO:0000256" key="11">
    <source>
        <dbReference type="ARBA" id="ARBA00023136"/>
    </source>
</evidence>
<evidence type="ECO:0000256" key="10">
    <source>
        <dbReference type="ARBA" id="ARBA00023134"/>
    </source>
</evidence>
<dbReference type="InterPro" id="IPR027094">
    <property type="entry name" value="Mitofusin_fam"/>
</dbReference>
<evidence type="ECO:0000256" key="12">
    <source>
        <dbReference type="ARBA" id="ARBA00048548"/>
    </source>
</evidence>
<comment type="catalytic activity">
    <reaction evidence="12">
        <text>GTP + H2O = GDP + phosphate + H(+)</text>
        <dbReference type="Rhea" id="RHEA:19669"/>
        <dbReference type="ChEBI" id="CHEBI:15377"/>
        <dbReference type="ChEBI" id="CHEBI:15378"/>
        <dbReference type="ChEBI" id="CHEBI:37565"/>
        <dbReference type="ChEBI" id="CHEBI:43474"/>
        <dbReference type="ChEBI" id="CHEBI:58189"/>
    </reaction>
</comment>
<dbReference type="PANTHER" id="PTHR10465:SF0">
    <property type="entry name" value="SARCALUMENIN"/>
    <property type="match status" value="1"/>
</dbReference>
<evidence type="ECO:0000256" key="13">
    <source>
        <dbReference type="SAM" id="MobiDB-lite"/>
    </source>
</evidence>
<evidence type="ECO:0000256" key="7">
    <source>
        <dbReference type="ARBA" id="ARBA00022989"/>
    </source>
</evidence>
<evidence type="ECO:0000256" key="3">
    <source>
        <dbReference type="ARBA" id="ARBA00022692"/>
    </source>
</evidence>
<name>A0A137P4Q3_CONC2</name>
<proteinExistence type="predicted"/>
<dbReference type="PROSITE" id="PS51718">
    <property type="entry name" value="G_DYNAMIN_2"/>
    <property type="match status" value="1"/>
</dbReference>
<dbReference type="AlphaFoldDB" id="A0A137P4Q3"/>
<keyword evidence="11" id="KW-0472">Membrane</keyword>
<accession>A0A137P4Q3</accession>
<dbReference type="GO" id="GO:0005525">
    <property type="term" value="F:GTP binding"/>
    <property type="evidence" value="ECO:0007669"/>
    <property type="project" value="UniProtKB-KW"/>
</dbReference>
<evidence type="ECO:0000259" key="14">
    <source>
        <dbReference type="PROSITE" id="PS51718"/>
    </source>
</evidence>
<dbReference type="GO" id="GO:0008053">
    <property type="term" value="P:mitochondrial fusion"/>
    <property type="evidence" value="ECO:0007669"/>
    <property type="project" value="TreeGrafter"/>
</dbReference>
<dbReference type="Gene3D" id="3.40.50.300">
    <property type="entry name" value="P-loop containing nucleotide triphosphate hydrolases"/>
    <property type="match status" value="1"/>
</dbReference>
<comment type="subcellular location">
    <subcellularLocation>
        <location evidence="1">Mitochondrion membrane</location>
        <topology evidence="1">Multi-pass membrane protein</topology>
    </subcellularLocation>
    <subcellularLocation>
        <location evidence="2">Mitochondrion outer membrane</location>
    </subcellularLocation>
</comment>
<reference evidence="15 16" key="1">
    <citation type="journal article" date="2015" name="Genome Biol. Evol.">
        <title>Phylogenomic analyses indicate that early fungi evolved digesting cell walls of algal ancestors of land plants.</title>
        <authorList>
            <person name="Chang Y."/>
            <person name="Wang S."/>
            <person name="Sekimoto S."/>
            <person name="Aerts A.L."/>
            <person name="Choi C."/>
            <person name="Clum A."/>
            <person name="LaButti K.M."/>
            <person name="Lindquist E.A."/>
            <person name="Yee Ngan C."/>
            <person name="Ohm R.A."/>
            <person name="Salamov A.A."/>
            <person name="Grigoriev I.V."/>
            <person name="Spatafora J.W."/>
            <person name="Berbee M.L."/>
        </authorList>
    </citation>
    <scope>NUCLEOTIDE SEQUENCE [LARGE SCALE GENOMIC DNA]</scope>
    <source>
        <strain evidence="15 16">NRRL 28638</strain>
    </source>
</reference>
<dbReference type="InterPro" id="IPR030381">
    <property type="entry name" value="G_DYNAMIN_dom"/>
</dbReference>
<keyword evidence="8" id="KW-0175">Coiled coil</keyword>
<evidence type="ECO:0000256" key="6">
    <source>
        <dbReference type="ARBA" id="ARBA00022801"/>
    </source>
</evidence>
<feature type="region of interest" description="Disordered" evidence="13">
    <location>
        <begin position="1"/>
        <end position="28"/>
    </location>
</feature>
<gene>
    <name evidence="15" type="ORF">CONCODRAFT_79060</name>
</gene>
<feature type="domain" description="Dynamin-type G" evidence="14">
    <location>
        <begin position="185"/>
        <end position="463"/>
    </location>
</feature>
<keyword evidence="4" id="KW-0547">Nucleotide-binding</keyword>
<keyword evidence="6" id="KW-0378">Hydrolase</keyword>
<keyword evidence="9" id="KW-0496">Mitochondrion</keyword>
<evidence type="ECO:0000256" key="2">
    <source>
        <dbReference type="ARBA" id="ARBA00004294"/>
    </source>
</evidence>
<evidence type="ECO:0000256" key="1">
    <source>
        <dbReference type="ARBA" id="ARBA00004225"/>
    </source>
</evidence>
<keyword evidence="3" id="KW-0812">Transmembrane</keyword>
<dbReference type="InterPro" id="IPR045063">
    <property type="entry name" value="Dynamin_N"/>
</dbReference>
<evidence type="ECO:0000256" key="9">
    <source>
        <dbReference type="ARBA" id="ARBA00023128"/>
    </source>
</evidence>
<dbReference type="GO" id="GO:0051646">
    <property type="term" value="P:mitochondrion localization"/>
    <property type="evidence" value="ECO:0007669"/>
    <property type="project" value="TreeGrafter"/>
</dbReference>
<evidence type="ECO:0000313" key="16">
    <source>
        <dbReference type="Proteomes" id="UP000070444"/>
    </source>
</evidence>